<evidence type="ECO:0000256" key="1">
    <source>
        <dbReference type="SAM" id="SignalP"/>
    </source>
</evidence>
<sequence length="128" mass="13691">MKQFFGTSAIAFVLLALCSLSAQPAPPDDSRNPCAADRQTYCKNIPHGPELHDCMHANESKFSAACKSHLSEMKAKHDAVKQACSADEQKFCSNTGHGHGGPMGCLRSHESELSAACKAALPPPPTRR</sequence>
<keyword evidence="1" id="KW-0732">Signal</keyword>
<dbReference type="OrthoDB" id="328909at2"/>
<dbReference type="EMBL" id="RQET01000002">
    <property type="protein sequence ID" value="TGK13183.1"/>
    <property type="molecule type" value="Genomic_DNA"/>
</dbReference>
<feature type="signal peptide" evidence="1">
    <location>
        <begin position="1"/>
        <end position="24"/>
    </location>
</feature>
<dbReference type="AlphaFoldDB" id="A0A4R9GJ93"/>
<evidence type="ECO:0008006" key="4">
    <source>
        <dbReference type="Google" id="ProtNLM"/>
    </source>
</evidence>
<dbReference type="Proteomes" id="UP000298458">
    <property type="component" value="Unassembled WGS sequence"/>
</dbReference>
<gene>
    <name evidence="2" type="ORF">EHO60_03005</name>
</gene>
<name>A0A4R9GJ93_9LEPT</name>
<evidence type="ECO:0000313" key="2">
    <source>
        <dbReference type="EMBL" id="TGK13183.1"/>
    </source>
</evidence>
<accession>A0A4R9GJ93</accession>
<keyword evidence="3" id="KW-1185">Reference proteome</keyword>
<organism evidence="2 3">
    <name type="scientific">Leptospira fletcheri</name>
    <dbReference type="NCBI Taxonomy" id="2484981"/>
    <lineage>
        <taxon>Bacteria</taxon>
        <taxon>Pseudomonadati</taxon>
        <taxon>Spirochaetota</taxon>
        <taxon>Spirochaetia</taxon>
        <taxon>Leptospirales</taxon>
        <taxon>Leptospiraceae</taxon>
        <taxon>Leptospira</taxon>
    </lineage>
</organism>
<proteinExistence type="predicted"/>
<comment type="caution">
    <text evidence="2">The sequence shown here is derived from an EMBL/GenBank/DDBJ whole genome shotgun (WGS) entry which is preliminary data.</text>
</comment>
<dbReference type="RefSeq" id="WP_135766693.1">
    <property type="nucleotide sequence ID" value="NZ_RQET01000002.1"/>
</dbReference>
<evidence type="ECO:0000313" key="3">
    <source>
        <dbReference type="Proteomes" id="UP000298458"/>
    </source>
</evidence>
<reference evidence="2" key="1">
    <citation type="journal article" date="2019" name="PLoS Negl. Trop. Dis.">
        <title>Revisiting the worldwide diversity of Leptospira species in the environment.</title>
        <authorList>
            <person name="Vincent A.T."/>
            <person name="Schiettekatte O."/>
            <person name="Bourhy P."/>
            <person name="Veyrier F.J."/>
            <person name="Picardeau M."/>
        </authorList>
    </citation>
    <scope>NUCLEOTIDE SEQUENCE [LARGE SCALE GENOMIC DNA]</scope>
    <source>
        <strain evidence="2">SSW15</strain>
    </source>
</reference>
<feature type="chain" id="PRO_5020329427" description="Cys-rich protein" evidence="1">
    <location>
        <begin position="25"/>
        <end position="128"/>
    </location>
</feature>
<protein>
    <recommendedName>
        <fullName evidence="4">Cys-rich protein</fullName>
    </recommendedName>
</protein>